<sequence>MIDTDRFYIDGQWVAPRGKDTFAIVDPATEKVTGQLAMGNAQDADAAVAAAHRAFDAWSATTRETRLGLLTRLLELYNAGADEMSKLMTAEMGVASGFSRSAQIALGRAHLETAIRVLREFSFTEQRGATLLAKEPIGVCALITPWNWPMNQLVVKVAPALAAGCTMVVKPSEFSPYSALLFARMIHDAGFPAGVFNLVNGDGSVVGEALSRDPRVDMVSITGSTRAGIAVATAAAQSVKRVHQELGGKSANIIFEDADFERAVAFGVRASYLNCGQSCSAPTRMLVPRAMMERAARIAADTANGIRVGAPENGDTDLGPVVNAKQYAHIQSLIESGIEQGATLAAGGPGRPEGISKGYFVRPTVFADVSPDMRIAREEIFGPVLSIIPFDDEAQAIAIANDSPYGLAGYVQTKDQERARRVAAKMRVGNVYINEAPWDSNAPFGGYKQSGNGREHAEFGLGDYLEIKAIAGYGG</sequence>
<dbReference type="Pfam" id="PF00171">
    <property type="entry name" value="Aldedh"/>
    <property type="match status" value="1"/>
</dbReference>
<feature type="domain" description="Aldehyde dehydrogenase" evidence="5">
    <location>
        <begin position="13"/>
        <end position="470"/>
    </location>
</feature>
<dbReference type="InterPro" id="IPR016162">
    <property type="entry name" value="Ald_DH_N"/>
</dbReference>
<dbReference type="Gene3D" id="3.40.605.10">
    <property type="entry name" value="Aldehyde Dehydrogenase, Chain A, domain 1"/>
    <property type="match status" value="1"/>
</dbReference>
<organism evidence="6 7">
    <name type="scientific">Paraburkholderia susongensis</name>
    <dbReference type="NCBI Taxonomy" id="1515439"/>
    <lineage>
        <taxon>Bacteria</taxon>
        <taxon>Pseudomonadati</taxon>
        <taxon>Pseudomonadota</taxon>
        <taxon>Betaproteobacteria</taxon>
        <taxon>Burkholderiales</taxon>
        <taxon>Burkholderiaceae</taxon>
        <taxon>Paraburkholderia</taxon>
    </lineage>
</organism>
<comment type="catalytic activity">
    <reaction evidence="4">
        <text>an aldehyde + NAD(+) + H2O = a carboxylate + NADH + 2 H(+)</text>
        <dbReference type="Rhea" id="RHEA:16185"/>
        <dbReference type="ChEBI" id="CHEBI:15377"/>
        <dbReference type="ChEBI" id="CHEBI:15378"/>
        <dbReference type="ChEBI" id="CHEBI:17478"/>
        <dbReference type="ChEBI" id="CHEBI:29067"/>
        <dbReference type="ChEBI" id="CHEBI:57540"/>
        <dbReference type="ChEBI" id="CHEBI:57945"/>
        <dbReference type="EC" id="1.2.1.3"/>
    </reaction>
</comment>
<name>A0A1X7LJF7_9BURK</name>
<dbReference type="InterPro" id="IPR016161">
    <property type="entry name" value="Ald_DH/histidinol_DH"/>
</dbReference>
<comment type="similarity">
    <text evidence="1">Belongs to the aldehyde dehydrogenase family.</text>
</comment>
<dbReference type="PANTHER" id="PTHR42804:SF1">
    <property type="entry name" value="ALDEHYDE DEHYDROGENASE-RELATED"/>
    <property type="match status" value="1"/>
</dbReference>
<keyword evidence="2" id="KW-0560">Oxidoreductase</keyword>
<evidence type="ECO:0000313" key="7">
    <source>
        <dbReference type="Proteomes" id="UP000193228"/>
    </source>
</evidence>
<dbReference type="AlphaFoldDB" id="A0A1X7LJF7"/>
<evidence type="ECO:0000256" key="4">
    <source>
        <dbReference type="ARBA" id="ARBA00049194"/>
    </source>
</evidence>
<accession>A0A1X7LJF7</accession>
<dbReference type="PANTHER" id="PTHR42804">
    <property type="entry name" value="ALDEHYDE DEHYDROGENASE"/>
    <property type="match status" value="1"/>
</dbReference>
<dbReference type="InterPro" id="IPR016163">
    <property type="entry name" value="Ald_DH_C"/>
</dbReference>
<dbReference type="EC" id="1.2.1.3" evidence="3"/>
<dbReference type="PROSITE" id="PS00070">
    <property type="entry name" value="ALDEHYDE_DEHYDR_CYS"/>
    <property type="match status" value="1"/>
</dbReference>
<reference evidence="7" key="1">
    <citation type="submission" date="2017-04" db="EMBL/GenBank/DDBJ databases">
        <authorList>
            <person name="Varghese N."/>
            <person name="Submissions S."/>
        </authorList>
    </citation>
    <scope>NUCLEOTIDE SEQUENCE [LARGE SCALE GENOMIC DNA]</scope>
    <source>
        <strain evidence="7">LMG 29540</strain>
    </source>
</reference>
<dbReference type="EMBL" id="FXAT01000006">
    <property type="protein sequence ID" value="SMG54028.1"/>
    <property type="molecule type" value="Genomic_DNA"/>
</dbReference>
<proteinExistence type="inferred from homology"/>
<protein>
    <recommendedName>
        <fullName evidence="3">aldehyde dehydrogenase (NAD(+))</fullName>
        <ecNumber evidence="3">1.2.1.3</ecNumber>
    </recommendedName>
</protein>
<dbReference type="RefSeq" id="WP_085486333.1">
    <property type="nucleotide sequence ID" value="NZ_FXAT01000006.1"/>
</dbReference>
<dbReference type="InterPro" id="IPR015590">
    <property type="entry name" value="Aldehyde_DH_dom"/>
</dbReference>
<dbReference type="CDD" id="cd07138">
    <property type="entry name" value="ALDH_CddD_SSP0762"/>
    <property type="match status" value="1"/>
</dbReference>
<dbReference type="FunFam" id="3.40.309.10:FF:000012">
    <property type="entry name" value="Betaine aldehyde dehydrogenase"/>
    <property type="match status" value="1"/>
</dbReference>
<gene>
    <name evidence="6" type="ORF">SAMN06265784_106302</name>
</gene>
<evidence type="ECO:0000259" key="5">
    <source>
        <dbReference type="Pfam" id="PF00171"/>
    </source>
</evidence>
<dbReference type="FunFam" id="3.40.605.10:FF:000007">
    <property type="entry name" value="NAD/NADP-dependent betaine aldehyde dehydrogenase"/>
    <property type="match status" value="1"/>
</dbReference>
<keyword evidence="7" id="KW-1185">Reference proteome</keyword>
<dbReference type="InterPro" id="IPR016160">
    <property type="entry name" value="Ald_DH_CS_CYS"/>
</dbReference>
<evidence type="ECO:0000256" key="2">
    <source>
        <dbReference type="ARBA" id="ARBA00023002"/>
    </source>
</evidence>
<evidence type="ECO:0000256" key="3">
    <source>
        <dbReference type="ARBA" id="ARBA00024226"/>
    </source>
</evidence>
<dbReference type="STRING" id="1515439.SAMN06265784_106302"/>
<dbReference type="GO" id="GO:0004029">
    <property type="term" value="F:aldehyde dehydrogenase (NAD+) activity"/>
    <property type="evidence" value="ECO:0007669"/>
    <property type="project" value="UniProtKB-EC"/>
</dbReference>
<dbReference type="OrthoDB" id="6187633at2"/>
<evidence type="ECO:0000256" key="1">
    <source>
        <dbReference type="ARBA" id="ARBA00009986"/>
    </source>
</evidence>
<dbReference type="Proteomes" id="UP000193228">
    <property type="component" value="Unassembled WGS sequence"/>
</dbReference>
<dbReference type="Gene3D" id="3.40.309.10">
    <property type="entry name" value="Aldehyde Dehydrogenase, Chain A, domain 2"/>
    <property type="match status" value="1"/>
</dbReference>
<dbReference type="SUPFAM" id="SSF53720">
    <property type="entry name" value="ALDH-like"/>
    <property type="match status" value="1"/>
</dbReference>
<evidence type="ECO:0000313" key="6">
    <source>
        <dbReference type="EMBL" id="SMG54028.1"/>
    </source>
</evidence>